<dbReference type="VEuPathDB" id="FungiDB:MELLADRAFT_67253"/>
<dbReference type="InParanoid" id="F4S2D5"/>
<dbReference type="Proteomes" id="UP000001072">
    <property type="component" value="Unassembled WGS sequence"/>
</dbReference>
<gene>
    <name evidence="1" type="ORF">MELLADRAFT_67253</name>
</gene>
<evidence type="ECO:0000313" key="1">
    <source>
        <dbReference type="EMBL" id="EGG01222.1"/>
    </source>
</evidence>
<protein>
    <submittedName>
        <fullName evidence="1">Uncharacterized protein</fullName>
    </submittedName>
</protein>
<dbReference type="RefSeq" id="XP_007415572.1">
    <property type="nucleotide sequence ID" value="XM_007415510.1"/>
</dbReference>
<reference evidence="2" key="1">
    <citation type="journal article" date="2011" name="Proc. Natl. Acad. Sci. U.S.A.">
        <title>Obligate biotrophy features unraveled by the genomic analysis of rust fungi.</title>
        <authorList>
            <person name="Duplessis S."/>
            <person name="Cuomo C.A."/>
            <person name="Lin Y.-C."/>
            <person name="Aerts A."/>
            <person name="Tisserant E."/>
            <person name="Veneault-Fourrey C."/>
            <person name="Joly D.L."/>
            <person name="Hacquard S."/>
            <person name="Amselem J."/>
            <person name="Cantarel B.L."/>
            <person name="Chiu R."/>
            <person name="Coutinho P.M."/>
            <person name="Feau N."/>
            <person name="Field M."/>
            <person name="Frey P."/>
            <person name="Gelhaye E."/>
            <person name="Goldberg J."/>
            <person name="Grabherr M.G."/>
            <person name="Kodira C.D."/>
            <person name="Kohler A."/>
            <person name="Kuees U."/>
            <person name="Lindquist E.A."/>
            <person name="Lucas S.M."/>
            <person name="Mago R."/>
            <person name="Mauceli E."/>
            <person name="Morin E."/>
            <person name="Murat C."/>
            <person name="Pangilinan J.L."/>
            <person name="Park R."/>
            <person name="Pearson M."/>
            <person name="Quesneville H."/>
            <person name="Rouhier N."/>
            <person name="Sakthikumar S."/>
            <person name="Salamov A.A."/>
            <person name="Schmutz J."/>
            <person name="Selles B."/>
            <person name="Shapiro H."/>
            <person name="Tanguay P."/>
            <person name="Tuskan G.A."/>
            <person name="Henrissat B."/>
            <person name="Van de Peer Y."/>
            <person name="Rouze P."/>
            <person name="Ellis J.G."/>
            <person name="Dodds P.N."/>
            <person name="Schein J.E."/>
            <person name="Zhong S."/>
            <person name="Hamelin R.C."/>
            <person name="Grigoriev I.V."/>
            <person name="Szabo L.J."/>
            <person name="Martin F."/>
        </authorList>
    </citation>
    <scope>NUCLEOTIDE SEQUENCE [LARGE SCALE GENOMIC DNA]</scope>
    <source>
        <strain evidence="2">98AG31 / pathotype 3-4-7</strain>
    </source>
</reference>
<sequence>MSIQGVMNAIRDFQRAEYEAVRDLFLKMEEIPTVLRAVDPLEEDASNWVLWLDTTEDAIEWLTGVEDYLDITRPIVASAVNLVIDRLALDVIRRTIHPDHETIICDASKARAAITCLRRHFDPYATGRLERGEGRFTG</sequence>
<name>F4S2D5_MELLP</name>
<dbReference type="AlphaFoldDB" id="F4S2D5"/>
<dbReference type="KEGG" id="mlr:MELLADRAFT_67253"/>
<evidence type="ECO:0000313" key="2">
    <source>
        <dbReference type="Proteomes" id="UP000001072"/>
    </source>
</evidence>
<accession>F4S2D5</accession>
<proteinExistence type="predicted"/>
<keyword evidence="2" id="KW-1185">Reference proteome</keyword>
<dbReference type="GeneID" id="18930797"/>
<organism evidence="2">
    <name type="scientific">Melampsora larici-populina (strain 98AG31 / pathotype 3-4-7)</name>
    <name type="common">Poplar leaf rust fungus</name>
    <dbReference type="NCBI Taxonomy" id="747676"/>
    <lineage>
        <taxon>Eukaryota</taxon>
        <taxon>Fungi</taxon>
        <taxon>Dikarya</taxon>
        <taxon>Basidiomycota</taxon>
        <taxon>Pucciniomycotina</taxon>
        <taxon>Pucciniomycetes</taxon>
        <taxon>Pucciniales</taxon>
        <taxon>Melampsoraceae</taxon>
        <taxon>Melampsora</taxon>
    </lineage>
</organism>
<dbReference type="HOGENOM" id="CLU_130523_0_0_1"/>
<dbReference type="EMBL" id="GL883140">
    <property type="protein sequence ID" value="EGG01222.1"/>
    <property type="molecule type" value="Genomic_DNA"/>
</dbReference>